<organism evidence="1 2">
    <name type="scientific">Boeremia exigua</name>
    <dbReference type="NCBI Taxonomy" id="749465"/>
    <lineage>
        <taxon>Eukaryota</taxon>
        <taxon>Fungi</taxon>
        <taxon>Dikarya</taxon>
        <taxon>Ascomycota</taxon>
        <taxon>Pezizomycotina</taxon>
        <taxon>Dothideomycetes</taxon>
        <taxon>Pleosporomycetidae</taxon>
        <taxon>Pleosporales</taxon>
        <taxon>Pleosporineae</taxon>
        <taxon>Didymellaceae</taxon>
        <taxon>Boeremia</taxon>
    </lineage>
</organism>
<protein>
    <submittedName>
        <fullName evidence="1">Uncharacterized protein</fullName>
    </submittedName>
</protein>
<dbReference type="Proteomes" id="UP001153331">
    <property type="component" value="Unassembled WGS sequence"/>
</dbReference>
<dbReference type="EMBL" id="JAPHNI010000583">
    <property type="protein sequence ID" value="KAJ8109683.1"/>
    <property type="molecule type" value="Genomic_DNA"/>
</dbReference>
<sequence length="1969" mass="217799">MGGPVLAEISNDRHILDSPPDACCRGSTNPTQEDDAASSDSGKIYQTTASTPYTSVSSCTEEITFDDLKHYIALGCLHLDHHVPAHVFSTPPLESSWDELLHAQLPEEVRAIIGNQASQLLDARWIRVFLFRAPPQASRSIARVYLLPEDWSRRSINRSSSTLKKVLRQLLDQVDISSKAWHGHLSDAQRQPFDPWAGSLDTSLYYLFNKLPSPAPVPANIKNRYTRRAAYDLLGSAQASEWEDDGQQPLKGLRTRLYPYQARSASLMIEREAAPQLQLDPRLETRASPNGDTFLYCARDGSFLQEPRFYESNRGGILAETMGLGKTIICLAVILASQGHCPQIPDLYRRPVPVRDRVGSLKDMAAHVPGRYSIPGTACLEEMAEHADVNLPRLKTVLGENVPFYEIPPEMPRMNRTTRIPPPQQYVICSGTLLVVPKNLLHQWQSEIQKHLLPQALKILVVDTVSKRSKSKTTVFDVAGFDFASELPAPTQLMSYDVVLFTRNRFEQEIQDGADSQGRRYVAGVSRACICPYIGATRIPDCNCFGSGTVYESPLLKLHWLRIIIDEGHNFSSATSNAVLVAKKIQAERRWVVSGTPAKDLVGVEVDMSTMDVNDEDPILLRESAIEQRKTFNLKDESKAVKALGSLASNYLMVRPWCASSAEGGLDWDEYVYRHEHQYRKTYTSFSTCFERALEGLVVKTRPEDVEKDIVLPPLKHSVVYLQPCWFDKMTANLFIQVLRANAITSERSDVDYLFHPNSVKAKHSLIRNLRQSNFTWTGFSIDMVVNTLETSAKYLSRNDKKCSNEDSQLLLESTQAVAGLPTTADWAALSTAHEVGVAVEAWPTDTEESFAFAYPEKPTMIGMTQLLEGQLHVDSNIRSKDPLSDLGLVGEIGKAKITAMAEAESKAKAKDLSDDISNAAESTPTKPGIPQGLIEGSQPLNSRRASILVSKSSPTKSVKTESTGLPESTIPLSTRLKKRKLTHDDEAATLSADSPLLATRIVGTTSAKLTYLIDKVVEHKDTKKIIIFYDGDNAAFYIAQSLEALYVNHRIYARQLDNTKRSEYVKLFNEDDSVRVLLIDVACGALGLNLNAASIILIVNPINRPGLEAQAIKRAHRIGQTKEVLVETLILENTIEHAIFERAKTMSRAQHSEAKELEDDAGITEIIQNAQILPISENEKELAKFALLKNPQQLFGRPHQDKYHRIPVKDSPEKPRKKSRTSKSATPSKGSGINTPIIIKDTPQNSSRCHASQVPVAGLRGDGCFAVKRVNLKSVPRRHYRIPRTTRSKSQHTDVISPIQKTLRRFVYVSLSTRGGGGEAKKLSAEPPPPSPLSPPSSAKHLLLPQPQAYRSPLPWMPRETQDRHHGTSSNSNGKVMLSDSQRSAVIMVQMLSIAALCSSFVGLSTAAALGSAEEYADGSVHARIMGMKMAEWDAEMAAGLMESSQYPELGYTPCKDGFAAGVPGDKNNTFKCNNVDLYHFLPHAQLGSVGQGSSSWGWTSEDGREFVAIGQFDGTAFAEISSEGKLVYLGRLPPYDPVGSRWREIRILRDYAVIGSEAINSGVQVFDMKKILDLDPANPHNFTNDDLTGYWNELPVGRTHNIVVNQELNYAMAVGSVGGNETIRVRGDLPCRGGLIFLNMTDPSNVFSPGCAAGDGYVHDAECLVYRGPDKRYYGRDICYGYNEDTLTIYDVTNKNGNVTNIISITSYPGAEYVHQGVVNNEKWQEYIFLDDEFDERDAKVGPMTQGLPTTHIFDIRDLENPHYSGNFEGKRRAIDHNQYVVDGYLYQSNYGAGLTVYDIGSITKDPSGDSICEAGFFDIHPEDDELEGGGTVAFLGSWSSYANFKSGFIFVHTIERGSFVVKMTSKKCPKPKVCKSDACLVSLRASSIEGRLEQSVDFCDGFLRRQNDEVQGIPDYARQGCGGNKTEQVVARVSSACACVPTVAVPELPRTTSRPPVPTVLPPRRN</sequence>
<keyword evidence="2" id="KW-1185">Reference proteome</keyword>
<evidence type="ECO:0000313" key="2">
    <source>
        <dbReference type="Proteomes" id="UP001153331"/>
    </source>
</evidence>
<evidence type="ECO:0000313" key="1">
    <source>
        <dbReference type="EMBL" id="KAJ8109683.1"/>
    </source>
</evidence>
<proteinExistence type="predicted"/>
<gene>
    <name evidence="1" type="ORF">OPT61_g7280</name>
</gene>
<name>A0ACC2I456_9PLEO</name>
<comment type="caution">
    <text evidence="1">The sequence shown here is derived from an EMBL/GenBank/DDBJ whole genome shotgun (WGS) entry which is preliminary data.</text>
</comment>
<accession>A0ACC2I456</accession>
<reference evidence="1" key="1">
    <citation type="submission" date="2022-11" db="EMBL/GenBank/DDBJ databases">
        <title>Genome Sequence of Boeremia exigua.</title>
        <authorList>
            <person name="Buettner E."/>
        </authorList>
    </citation>
    <scope>NUCLEOTIDE SEQUENCE</scope>
    <source>
        <strain evidence="1">CU02</strain>
    </source>
</reference>